<evidence type="ECO:0000313" key="1">
    <source>
        <dbReference type="EMBL" id="CAG8712452.1"/>
    </source>
</evidence>
<feature type="non-terminal residue" evidence="1">
    <location>
        <position position="1"/>
    </location>
</feature>
<reference evidence="1" key="1">
    <citation type="submission" date="2021-06" db="EMBL/GenBank/DDBJ databases">
        <authorList>
            <person name="Kallberg Y."/>
            <person name="Tangrot J."/>
            <person name="Rosling A."/>
        </authorList>
    </citation>
    <scope>NUCLEOTIDE SEQUENCE</scope>
    <source>
        <strain evidence="1">87-6 pot B 2015</strain>
    </source>
</reference>
<dbReference type="EMBL" id="CAJVPP010010946">
    <property type="protein sequence ID" value="CAG8712452.1"/>
    <property type="molecule type" value="Genomic_DNA"/>
</dbReference>
<protein>
    <submittedName>
        <fullName evidence="1">6916_t:CDS:1</fullName>
    </submittedName>
</protein>
<proteinExistence type="predicted"/>
<dbReference type="Proteomes" id="UP000789375">
    <property type="component" value="Unassembled WGS sequence"/>
</dbReference>
<gene>
    <name evidence="1" type="ORF">FMOSSE_LOCUS14416</name>
</gene>
<keyword evidence="2" id="KW-1185">Reference proteome</keyword>
<dbReference type="AlphaFoldDB" id="A0A9N9HZ15"/>
<evidence type="ECO:0000313" key="2">
    <source>
        <dbReference type="Proteomes" id="UP000789375"/>
    </source>
</evidence>
<sequence length="55" mass="6508">VGALLWEIAELKKPHSDLDKSEILNSVRKRMRERYYEPLSDDVPFEWKDMVSTGE</sequence>
<name>A0A9N9HZ15_FUNMO</name>
<organism evidence="1 2">
    <name type="scientific">Funneliformis mosseae</name>
    <name type="common">Endomycorrhizal fungus</name>
    <name type="synonym">Glomus mosseae</name>
    <dbReference type="NCBI Taxonomy" id="27381"/>
    <lineage>
        <taxon>Eukaryota</taxon>
        <taxon>Fungi</taxon>
        <taxon>Fungi incertae sedis</taxon>
        <taxon>Mucoromycota</taxon>
        <taxon>Glomeromycotina</taxon>
        <taxon>Glomeromycetes</taxon>
        <taxon>Glomerales</taxon>
        <taxon>Glomeraceae</taxon>
        <taxon>Funneliformis</taxon>
    </lineage>
</organism>
<comment type="caution">
    <text evidence="1">The sequence shown here is derived from an EMBL/GenBank/DDBJ whole genome shotgun (WGS) entry which is preliminary data.</text>
</comment>
<accession>A0A9N9HZ15</accession>